<accession>A0A8T0GLS9</accession>
<keyword evidence="1" id="KW-0472">Membrane</keyword>
<keyword evidence="1" id="KW-1133">Transmembrane helix</keyword>
<comment type="caution">
    <text evidence="2">The sequence shown here is derived from an EMBL/GenBank/DDBJ whole genome shotgun (WGS) entry which is preliminary data.</text>
</comment>
<sequence>MVLLTLIPSFSEVKDEASSLYQNPSLHCLANLGESLLFRVHVELTLLSDPFLICGFFQVTEFEILLLSWRFLSFRWRGEAISFFFLLGFLLMFSFYLLPQVWAFIFYFIYFLI</sequence>
<feature type="transmembrane region" description="Helical" evidence="1">
    <location>
        <begin position="84"/>
        <end position="110"/>
    </location>
</feature>
<evidence type="ECO:0000256" key="1">
    <source>
        <dbReference type="SAM" id="Phobius"/>
    </source>
</evidence>
<reference evidence="2" key="1">
    <citation type="submission" date="2020-06" db="EMBL/GenBank/DDBJ databases">
        <title>WGS assembly of Ceratodon purpureus strain R40.</title>
        <authorList>
            <person name="Carey S.B."/>
            <person name="Jenkins J."/>
            <person name="Shu S."/>
            <person name="Lovell J.T."/>
            <person name="Sreedasyam A."/>
            <person name="Maumus F."/>
            <person name="Tiley G.P."/>
            <person name="Fernandez-Pozo N."/>
            <person name="Barry K."/>
            <person name="Chen C."/>
            <person name="Wang M."/>
            <person name="Lipzen A."/>
            <person name="Daum C."/>
            <person name="Saski C.A."/>
            <person name="Payton A.C."/>
            <person name="Mcbreen J.C."/>
            <person name="Conrad R.E."/>
            <person name="Kollar L.M."/>
            <person name="Olsson S."/>
            <person name="Huttunen S."/>
            <person name="Landis J.B."/>
            <person name="Wickett N.J."/>
            <person name="Johnson M.G."/>
            <person name="Rensing S.A."/>
            <person name="Grimwood J."/>
            <person name="Schmutz J."/>
            <person name="Mcdaniel S.F."/>
        </authorList>
    </citation>
    <scope>NUCLEOTIDE SEQUENCE</scope>
    <source>
        <strain evidence="2">R40</strain>
    </source>
</reference>
<dbReference type="EMBL" id="CM026431">
    <property type="protein sequence ID" value="KAG0559960.1"/>
    <property type="molecule type" value="Genomic_DNA"/>
</dbReference>
<keyword evidence="1" id="KW-0812">Transmembrane</keyword>
<protein>
    <submittedName>
        <fullName evidence="2">Uncharacterized protein</fullName>
    </submittedName>
</protein>
<proteinExistence type="predicted"/>
<dbReference type="Proteomes" id="UP000822688">
    <property type="component" value="Chromosome 10"/>
</dbReference>
<evidence type="ECO:0000313" key="3">
    <source>
        <dbReference type="Proteomes" id="UP000822688"/>
    </source>
</evidence>
<name>A0A8T0GLS9_CERPU</name>
<dbReference type="AlphaFoldDB" id="A0A8T0GLS9"/>
<gene>
    <name evidence="2" type="ORF">KC19_10G142300</name>
</gene>
<keyword evidence="3" id="KW-1185">Reference proteome</keyword>
<organism evidence="2 3">
    <name type="scientific">Ceratodon purpureus</name>
    <name type="common">Fire moss</name>
    <name type="synonym">Dicranum purpureum</name>
    <dbReference type="NCBI Taxonomy" id="3225"/>
    <lineage>
        <taxon>Eukaryota</taxon>
        <taxon>Viridiplantae</taxon>
        <taxon>Streptophyta</taxon>
        <taxon>Embryophyta</taxon>
        <taxon>Bryophyta</taxon>
        <taxon>Bryophytina</taxon>
        <taxon>Bryopsida</taxon>
        <taxon>Dicranidae</taxon>
        <taxon>Pseudoditrichales</taxon>
        <taxon>Ditrichaceae</taxon>
        <taxon>Ceratodon</taxon>
    </lineage>
</organism>
<evidence type="ECO:0000313" key="2">
    <source>
        <dbReference type="EMBL" id="KAG0559960.1"/>
    </source>
</evidence>